<sequence>MSEFALIAPVAILLFSGIYEISNYILLNNKVIRAAGVVGDMISRQNITRPILTAYLNTASDVLQPFDFNTNGSIVASQVQNVGLTTDPAKMTISWQQSVNGASSKLGLPGQFPANLPGNITVIQDQTMIVTEVYYSYKPLIFANFFPPTILYRASVFAPRTGSMNTLVGE</sequence>
<evidence type="ECO:0008006" key="3">
    <source>
        <dbReference type="Google" id="ProtNLM"/>
    </source>
</evidence>
<dbReference type="STRING" id="1629334.Cva_01550"/>
<proteinExistence type="predicted"/>
<name>A0A0K8MEB6_9PROT</name>
<keyword evidence="2" id="KW-1185">Reference proteome</keyword>
<dbReference type="Proteomes" id="UP000036771">
    <property type="component" value="Unassembled WGS sequence"/>
</dbReference>
<evidence type="ECO:0000313" key="2">
    <source>
        <dbReference type="Proteomes" id="UP000036771"/>
    </source>
</evidence>
<protein>
    <recommendedName>
        <fullName evidence="3">TadE-like protein</fullName>
    </recommendedName>
</protein>
<comment type="caution">
    <text evidence="1">The sequence shown here is derived from an EMBL/GenBank/DDBJ whole genome shotgun (WGS) entry which is preliminary data.</text>
</comment>
<reference evidence="1 2" key="1">
    <citation type="submission" date="2015-03" db="EMBL/GenBank/DDBJ databases">
        <title>Caedibacter varicaedens, whole genome shotgun sequence.</title>
        <authorList>
            <person name="Suzuki H."/>
            <person name="Dapper A.L."/>
            <person name="Gibson A.K."/>
            <person name="Jackson C."/>
            <person name="Lee H."/>
            <person name="Pejaver V.R."/>
            <person name="Doak T."/>
            <person name="Lynch M."/>
        </authorList>
    </citation>
    <scope>NUCLEOTIDE SEQUENCE [LARGE SCALE GENOMIC DNA]</scope>
</reference>
<organism evidence="1 2">
    <name type="scientific">Caedimonas varicaedens</name>
    <dbReference type="NCBI Taxonomy" id="1629334"/>
    <lineage>
        <taxon>Bacteria</taxon>
        <taxon>Pseudomonadati</taxon>
        <taxon>Pseudomonadota</taxon>
        <taxon>Alphaproteobacteria</taxon>
        <taxon>Holosporales</taxon>
        <taxon>Caedimonadaceae</taxon>
        <taxon>Caedimonas</taxon>
    </lineage>
</organism>
<dbReference type="AlphaFoldDB" id="A0A0K8MEB6"/>
<gene>
    <name evidence="1" type="ORF">Cva_01550</name>
</gene>
<evidence type="ECO:0000313" key="1">
    <source>
        <dbReference type="EMBL" id="GAO98880.1"/>
    </source>
</evidence>
<dbReference type="EMBL" id="BBVC01000099">
    <property type="protein sequence ID" value="GAO98880.1"/>
    <property type="molecule type" value="Genomic_DNA"/>
</dbReference>
<accession>A0A0K8MEB6</accession>